<dbReference type="KEGG" id="ptm:GSPATT00012603001"/>
<evidence type="ECO:0000313" key="3">
    <source>
        <dbReference type="Proteomes" id="UP000000600"/>
    </source>
</evidence>
<dbReference type="InParanoid" id="A0D230"/>
<dbReference type="SUPFAM" id="SSF53254">
    <property type="entry name" value="Phosphoglycerate mutase-like"/>
    <property type="match status" value="1"/>
</dbReference>
<dbReference type="PANTHER" id="PTHR46517:SF1">
    <property type="entry name" value="FRUCTOSE-2,6-BISPHOSPHATASE TIGAR"/>
    <property type="match status" value="1"/>
</dbReference>
<dbReference type="GO" id="GO:0004331">
    <property type="term" value="F:fructose-2,6-bisphosphate 2-phosphatase activity"/>
    <property type="evidence" value="ECO:0000318"/>
    <property type="project" value="GO_Central"/>
</dbReference>
<proteinExistence type="predicted"/>
<dbReference type="GeneID" id="5030278"/>
<dbReference type="Proteomes" id="UP000000600">
    <property type="component" value="Unassembled WGS sequence"/>
</dbReference>
<dbReference type="OrthoDB" id="354304at2759"/>
<evidence type="ECO:0008006" key="4">
    <source>
        <dbReference type="Google" id="ProtNLM"/>
    </source>
</evidence>
<evidence type="ECO:0000256" key="1">
    <source>
        <dbReference type="ARBA" id="ARBA00022801"/>
    </source>
</evidence>
<protein>
    <recommendedName>
        <fullName evidence="4">Phosphoglycerate mutase</fullName>
    </recommendedName>
</protein>
<dbReference type="InterPro" id="IPR013078">
    <property type="entry name" value="His_Pase_superF_clade-1"/>
</dbReference>
<dbReference type="PANTHER" id="PTHR46517">
    <property type="entry name" value="FRUCTOSE-2,6-BISPHOSPHATASE TIGAR"/>
    <property type="match status" value="1"/>
</dbReference>
<name>A0D230_PARTE</name>
<evidence type="ECO:0000313" key="2">
    <source>
        <dbReference type="EMBL" id="CAK77097.1"/>
    </source>
</evidence>
<dbReference type="EMBL" id="CT868263">
    <property type="protein sequence ID" value="CAK77097.1"/>
    <property type="molecule type" value="Genomic_DNA"/>
</dbReference>
<reference evidence="2 3" key="1">
    <citation type="journal article" date="2006" name="Nature">
        <title>Global trends of whole-genome duplications revealed by the ciliate Paramecium tetraurelia.</title>
        <authorList>
            <consortium name="Genoscope"/>
            <person name="Aury J.-M."/>
            <person name="Jaillon O."/>
            <person name="Duret L."/>
            <person name="Noel B."/>
            <person name="Jubin C."/>
            <person name="Porcel B.M."/>
            <person name="Segurens B."/>
            <person name="Daubin V."/>
            <person name="Anthouard V."/>
            <person name="Aiach N."/>
            <person name="Arnaiz O."/>
            <person name="Billaut A."/>
            <person name="Beisson J."/>
            <person name="Blanc I."/>
            <person name="Bouhouche K."/>
            <person name="Camara F."/>
            <person name="Duharcourt S."/>
            <person name="Guigo R."/>
            <person name="Gogendeau D."/>
            <person name="Katinka M."/>
            <person name="Keller A.-M."/>
            <person name="Kissmehl R."/>
            <person name="Klotz C."/>
            <person name="Koll F."/>
            <person name="Le Moue A."/>
            <person name="Lepere C."/>
            <person name="Malinsky S."/>
            <person name="Nowacki M."/>
            <person name="Nowak J.K."/>
            <person name="Plattner H."/>
            <person name="Poulain J."/>
            <person name="Ruiz F."/>
            <person name="Serrano V."/>
            <person name="Zagulski M."/>
            <person name="Dessen P."/>
            <person name="Betermier M."/>
            <person name="Weissenbach J."/>
            <person name="Scarpelli C."/>
            <person name="Schachter V."/>
            <person name="Sperling L."/>
            <person name="Meyer E."/>
            <person name="Cohen J."/>
            <person name="Wincker P."/>
        </authorList>
    </citation>
    <scope>NUCLEOTIDE SEQUENCE [LARGE SCALE GENOMIC DNA]</scope>
    <source>
        <strain evidence="2 3">Stock d4-2</strain>
    </source>
</reference>
<dbReference type="Pfam" id="PF00300">
    <property type="entry name" value="His_Phos_1"/>
    <property type="match status" value="1"/>
</dbReference>
<dbReference type="GO" id="GO:0045820">
    <property type="term" value="P:negative regulation of glycolytic process"/>
    <property type="evidence" value="ECO:0000318"/>
    <property type="project" value="GO_Central"/>
</dbReference>
<dbReference type="HOGENOM" id="CLU_1059442_0_0_1"/>
<sequence>MDMQLLRVYLLRHGHSMYQSLKIVSGQNELGLSGLGVVQSKRVGNLLQSVKFDQVYTTQRCIESYSHIESQLKLKPRVITYTTLQREVDQGDETLKSYQEVYVLVKPKQPSSLNLEIQERVEAFLDQLIRDQIYKKSYKFFSQSDSLHLNHNFDTNNLYNPSVQQFSSYSKGSGMINILVLSHAGLIAETLKYLYQRNNSHQTNSQYPYIYARNAAIFQLDFKINNQKNWNCNVALMNSKRKINTTFDSII</sequence>
<gene>
    <name evidence="2" type="ORF">GSPATT00012603001</name>
</gene>
<accession>A0D230</accession>
<dbReference type="Gene3D" id="3.40.50.1240">
    <property type="entry name" value="Phosphoglycerate mutase-like"/>
    <property type="match status" value="1"/>
</dbReference>
<keyword evidence="3" id="KW-1185">Reference proteome</keyword>
<dbReference type="AlphaFoldDB" id="A0D230"/>
<dbReference type="GO" id="GO:0043456">
    <property type="term" value="P:regulation of pentose-phosphate shunt"/>
    <property type="evidence" value="ECO:0000318"/>
    <property type="project" value="GO_Central"/>
</dbReference>
<dbReference type="InterPro" id="IPR029033">
    <property type="entry name" value="His_PPase_superfam"/>
</dbReference>
<dbReference type="CDD" id="cd07067">
    <property type="entry name" value="HP_PGM_like"/>
    <property type="match status" value="1"/>
</dbReference>
<dbReference type="InterPro" id="IPR051695">
    <property type="entry name" value="Phosphoglycerate_Mutase"/>
</dbReference>
<dbReference type="OMA" id="YTHIENQ"/>
<dbReference type="RefSeq" id="XP_001444494.1">
    <property type="nucleotide sequence ID" value="XM_001444457.1"/>
</dbReference>
<keyword evidence="1" id="KW-0378">Hydrolase</keyword>
<organism evidence="2 3">
    <name type="scientific">Paramecium tetraurelia</name>
    <dbReference type="NCBI Taxonomy" id="5888"/>
    <lineage>
        <taxon>Eukaryota</taxon>
        <taxon>Sar</taxon>
        <taxon>Alveolata</taxon>
        <taxon>Ciliophora</taxon>
        <taxon>Intramacronucleata</taxon>
        <taxon>Oligohymenophorea</taxon>
        <taxon>Peniculida</taxon>
        <taxon>Parameciidae</taxon>
        <taxon>Paramecium</taxon>
    </lineage>
</organism>
<dbReference type="GO" id="GO:0005829">
    <property type="term" value="C:cytosol"/>
    <property type="evidence" value="ECO:0000318"/>
    <property type="project" value="GO_Central"/>
</dbReference>